<organism evidence="2 3">
    <name type="scientific">Deinococcus ruber</name>
    <dbReference type="NCBI Taxonomy" id="1848197"/>
    <lineage>
        <taxon>Bacteria</taxon>
        <taxon>Thermotogati</taxon>
        <taxon>Deinococcota</taxon>
        <taxon>Deinococci</taxon>
        <taxon>Deinococcales</taxon>
        <taxon>Deinococcaceae</taxon>
        <taxon>Deinococcus</taxon>
    </lineage>
</organism>
<sequence length="177" mass="19121">MKKFLLLIPLLGACAPAVSDTSAVTAVGPFKVGQTWVLTSNSKTESLIPSKTLFTIEQVLVNRNTVIGNNPLASNKTPIQIEYTPEDGQLLVADISPMSFGSKKIRTCFFFEPASQSGVYSGIAAHFDPSQTKIDPEAFKTQYLKNNPKATDKEAIKAFAQSVSENDGGTCMLFPLE</sequence>
<keyword evidence="3" id="KW-1185">Reference proteome</keyword>
<proteinExistence type="predicted"/>
<protein>
    <recommendedName>
        <fullName evidence="4">Lipoprotein</fullName>
    </recommendedName>
</protein>
<evidence type="ECO:0000256" key="1">
    <source>
        <dbReference type="SAM" id="SignalP"/>
    </source>
</evidence>
<feature type="signal peptide" evidence="1">
    <location>
        <begin position="1"/>
        <end position="19"/>
    </location>
</feature>
<keyword evidence="1" id="KW-0732">Signal</keyword>
<name>A0A918C508_9DEIO</name>
<reference evidence="2" key="1">
    <citation type="journal article" date="2014" name="Int. J. Syst. Evol. Microbiol.">
        <title>Complete genome sequence of Corynebacterium casei LMG S-19264T (=DSM 44701T), isolated from a smear-ripened cheese.</title>
        <authorList>
            <consortium name="US DOE Joint Genome Institute (JGI-PGF)"/>
            <person name="Walter F."/>
            <person name="Albersmeier A."/>
            <person name="Kalinowski J."/>
            <person name="Ruckert C."/>
        </authorList>
    </citation>
    <scope>NUCLEOTIDE SEQUENCE</scope>
    <source>
        <strain evidence="2">JCM 31311</strain>
    </source>
</reference>
<dbReference type="RefSeq" id="WP_189089471.1">
    <property type="nucleotide sequence ID" value="NZ_BMQL01000007.1"/>
</dbReference>
<comment type="caution">
    <text evidence="2">The sequence shown here is derived from an EMBL/GenBank/DDBJ whole genome shotgun (WGS) entry which is preliminary data.</text>
</comment>
<dbReference type="Proteomes" id="UP000603865">
    <property type="component" value="Unassembled WGS sequence"/>
</dbReference>
<feature type="chain" id="PRO_5036747484" description="Lipoprotein" evidence="1">
    <location>
        <begin position="20"/>
        <end position="177"/>
    </location>
</feature>
<reference evidence="2" key="2">
    <citation type="submission" date="2020-09" db="EMBL/GenBank/DDBJ databases">
        <authorList>
            <person name="Sun Q."/>
            <person name="Ohkuma M."/>
        </authorList>
    </citation>
    <scope>NUCLEOTIDE SEQUENCE</scope>
    <source>
        <strain evidence="2">JCM 31311</strain>
    </source>
</reference>
<evidence type="ECO:0000313" key="2">
    <source>
        <dbReference type="EMBL" id="GGR05293.1"/>
    </source>
</evidence>
<dbReference type="AlphaFoldDB" id="A0A918C508"/>
<evidence type="ECO:0000313" key="3">
    <source>
        <dbReference type="Proteomes" id="UP000603865"/>
    </source>
</evidence>
<accession>A0A918C508</accession>
<dbReference type="EMBL" id="BMQL01000007">
    <property type="protein sequence ID" value="GGR05293.1"/>
    <property type="molecule type" value="Genomic_DNA"/>
</dbReference>
<evidence type="ECO:0008006" key="4">
    <source>
        <dbReference type="Google" id="ProtNLM"/>
    </source>
</evidence>
<gene>
    <name evidence="2" type="ORF">GCM10008957_17790</name>
</gene>